<evidence type="ECO:0000313" key="3">
    <source>
        <dbReference type="EMBL" id="NEY80733.1"/>
    </source>
</evidence>
<protein>
    <recommendedName>
        <fullName evidence="1">Nudix hydrolase domain-containing protein</fullName>
    </recommendedName>
</protein>
<sequence>MTPVIIEEVPKKMTIDLDSTPLTLPLAIREKHQLCWDEQKKQNSSLHNGVVFTITNMKRTPKELSVTVAKSDYKHYLYTINNKNCEYPCKVIYACAAVITKDRHLVIGRMNTQTSTPGRLQFPGGGIDETDLKGTILDLQGNMNKEIKEEIGINIHSPSVRSFSPKFLKHGGAHDFWVIIFEMLIEYTVGELKTSFSNHNKRLTKLGIQPEFAEILFVPLHIDKIEPFIKHEQSPKVDYLLPILLKYVENF</sequence>
<dbReference type="EMBL" id="JACEIO010000006">
    <property type="protein sequence ID" value="MBA4536365.1"/>
    <property type="molecule type" value="Genomic_DNA"/>
</dbReference>
<reference evidence="3 4" key="1">
    <citation type="submission" date="2020-02" db="EMBL/GenBank/DDBJ databases">
        <title>Bacillus aquiflavi sp. nov., isolated from yellow water of strong flavor Chinese baijiu in Yibin region of China.</title>
        <authorList>
            <person name="Xie J."/>
        </authorList>
    </citation>
    <scope>NUCLEOTIDE SEQUENCE [LARGE SCALE GENOMIC DNA]</scope>
    <source>
        <strain evidence="3 4">3H-10</strain>
    </source>
</reference>
<keyword evidence="4" id="KW-1185">Reference proteome</keyword>
<dbReference type="Proteomes" id="UP000472971">
    <property type="component" value="Unassembled WGS sequence"/>
</dbReference>
<comment type="caution">
    <text evidence="3">The sequence shown here is derived from an EMBL/GenBank/DDBJ whole genome shotgun (WGS) entry which is preliminary data.</text>
</comment>
<organism evidence="3 4">
    <name type="scientific">Bacillus aquiflavi</name>
    <dbReference type="NCBI Taxonomy" id="2672567"/>
    <lineage>
        <taxon>Bacteria</taxon>
        <taxon>Bacillati</taxon>
        <taxon>Bacillota</taxon>
        <taxon>Bacilli</taxon>
        <taxon>Bacillales</taxon>
        <taxon>Bacillaceae</taxon>
        <taxon>Bacillus</taxon>
    </lineage>
</organism>
<dbReference type="InterPro" id="IPR000086">
    <property type="entry name" value="NUDIX_hydrolase_dom"/>
</dbReference>
<dbReference type="SUPFAM" id="SSF55811">
    <property type="entry name" value="Nudix"/>
    <property type="match status" value="1"/>
</dbReference>
<dbReference type="AlphaFoldDB" id="A0A6B3VYB9"/>
<feature type="domain" description="Nudix hydrolase" evidence="1">
    <location>
        <begin position="90"/>
        <end position="245"/>
    </location>
</feature>
<gene>
    <name evidence="3" type="ORF">G4D64_04175</name>
    <name evidence="2" type="ORF">H1Z61_04210</name>
</gene>
<dbReference type="Gene3D" id="3.90.79.10">
    <property type="entry name" value="Nucleoside Triphosphate Pyrophosphohydrolase"/>
    <property type="match status" value="1"/>
</dbReference>
<evidence type="ECO:0000313" key="4">
    <source>
        <dbReference type="Proteomes" id="UP000472971"/>
    </source>
</evidence>
<accession>A0A6B3VYB9</accession>
<dbReference type="RefSeq" id="WP_163240421.1">
    <property type="nucleotide sequence ID" value="NZ_JAAIWN010000006.1"/>
</dbReference>
<evidence type="ECO:0000313" key="2">
    <source>
        <dbReference type="EMBL" id="MBA4536365.1"/>
    </source>
</evidence>
<evidence type="ECO:0000313" key="5">
    <source>
        <dbReference type="Proteomes" id="UP000570010"/>
    </source>
</evidence>
<proteinExistence type="predicted"/>
<dbReference type="Proteomes" id="UP000570010">
    <property type="component" value="Unassembled WGS sequence"/>
</dbReference>
<reference evidence="2 5" key="2">
    <citation type="submission" date="2020-07" db="EMBL/GenBank/DDBJ databases">
        <authorList>
            <person name="Feng H."/>
        </authorList>
    </citation>
    <scope>NUCLEOTIDE SEQUENCE [LARGE SCALE GENOMIC DNA]</scope>
    <source>
        <strain evidence="2">S-12</strain>
        <strain evidence="5">s-12</strain>
    </source>
</reference>
<name>A0A6B3VYB9_9BACI</name>
<dbReference type="EMBL" id="JAAIWN010000006">
    <property type="protein sequence ID" value="NEY80733.1"/>
    <property type="molecule type" value="Genomic_DNA"/>
</dbReference>
<dbReference type="InterPro" id="IPR015797">
    <property type="entry name" value="NUDIX_hydrolase-like_dom_sf"/>
</dbReference>
<evidence type="ECO:0000259" key="1">
    <source>
        <dbReference type="PROSITE" id="PS51462"/>
    </source>
</evidence>
<dbReference type="PROSITE" id="PS51462">
    <property type="entry name" value="NUDIX"/>
    <property type="match status" value="1"/>
</dbReference>